<dbReference type="Gene3D" id="4.10.280.10">
    <property type="entry name" value="Helix-loop-helix DNA-binding domain"/>
    <property type="match status" value="1"/>
</dbReference>
<dbReference type="EMBL" id="QLLG01000242">
    <property type="protein sequence ID" value="RMX65562.1"/>
    <property type="molecule type" value="Genomic_DNA"/>
</dbReference>
<gene>
    <name evidence="3" type="ORF">DD238_004484</name>
</gene>
<feature type="region of interest" description="Disordered" evidence="2">
    <location>
        <begin position="413"/>
        <end position="449"/>
    </location>
</feature>
<evidence type="ECO:0000313" key="3">
    <source>
        <dbReference type="EMBL" id="RMX65562.1"/>
    </source>
</evidence>
<feature type="region of interest" description="Disordered" evidence="2">
    <location>
        <begin position="48"/>
        <end position="71"/>
    </location>
</feature>
<dbReference type="VEuPathDB" id="FungiDB:DD237_004489"/>
<evidence type="ECO:0008006" key="5">
    <source>
        <dbReference type="Google" id="ProtNLM"/>
    </source>
</evidence>
<sequence length="449" mass="48920">MDFDEDMLGLQIEDLGEYFLQTDIDDNWKGFSLGYTEDEQQQQIAEVHDSDTSFSSAAAAAGGGNGGDGGGSFMQHLTSPPLSEMLKHGTGLEDWLGFGSPRKDIATLFQTGLTPAGAKSDAVMMNRATRDKAELENFSLDQHKQLVISAMPELATANVSTSLDGSIKPASPKMPSLQCQNILSSDDDEMNIFGEADSFNRRVNVMIVSCYPSVCSTIGSKSTISAPSPTPEDDRGFRKKSREKMRRQEVNVKVCRYLKLRVYVATSHSANDLLQFEELVDLLGLSNRVRKSAVLQEAVSTINTLKRERDELRRDRDRLLQEVSKLATCLQYSHLGSVAAANAVAMIQQPNQPLPHRNPSVQFLNQQHDRPAAAVSRRLEAVHTHPLDVLCNPGTNCFPISSVFSNLSSQLGSRSPSASSVSGQVTIAPKSLKPAPSSSSYTLSSPTPR</sequence>
<comment type="caution">
    <text evidence="3">The sequence shown here is derived from an EMBL/GenBank/DDBJ whole genome shotgun (WGS) entry which is preliminary data.</text>
</comment>
<organism evidence="3 4">
    <name type="scientific">Peronospora effusa</name>
    <dbReference type="NCBI Taxonomy" id="542832"/>
    <lineage>
        <taxon>Eukaryota</taxon>
        <taxon>Sar</taxon>
        <taxon>Stramenopiles</taxon>
        <taxon>Oomycota</taxon>
        <taxon>Peronosporomycetes</taxon>
        <taxon>Peronosporales</taxon>
        <taxon>Peronosporaceae</taxon>
        <taxon>Peronospora</taxon>
    </lineage>
</organism>
<evidence type="ECO:0000256" key="1">
    <source>
        <dbReference type="SAM" id="Coils"/>
    </source>
</evidence>
<name>A0A3M6VGX7_9STRA</name>
<keyword evidence="4" id="KW-1185">Reference proteome</keyword>
<keyword evidence="1" id="KW-0175">Coiled coil</keyword>
<protein>
    <recommendedName>
        <fullName evidence="5">BHLH domain-containing protein</fullName>
    </recommendedName>
</protein>
<feature type="coiled-coil region" evidence="1">
    <location>
        <begin position="295"/>
        <end position="322"/>
    </location>
</feature>
<dbReference type="Proteomes" id="UP000282087">
    <property type="component" value="Unassembled WGS sequence"/>
</dbReference>
<evidence type="ECO:0000256" key="2">
    <source>
        <dbReference type="SAM" id="MobiDB-lite"/>
    </source>
</evidence>
<reference evidence="3 4" key="1">
    <citation type="submission" date="2018-06" db="EMBL/GenBank/DDBJ databases">
        <title>Comparative genomics of downy mildews reveals potential adaptations to biotrophy.</title>
        <authorList>
            <person name="Fletcher K."/>
            <person name="Klosterman S.J."/>
            <person name="Derevnina L."/>
            <person name="Martin F."/>
            <person name="Koike S."/>
            <person name="Reyes Chin-Wo S."/>
            <person name="Mou B."/>
            <person name="Michelmore R."/>
        </authorList>
    </citation>
    <scope>NUCLEOTIDE SEQUENCE [LARGE SCALE GENOMIC DNA]</scope>
    <source>
        <strain evidence="3 4">R14</strain>
    </source>
</reference>
<feature type="compositionally biased region" description="Gly residues" evidence="2">
    <location>
        <begin position="61"/>
        <end position="71"/>
    </location>
</feature>
<evidence type="ECO:0000313" key="4">
    <source>
        <dbReference type="Proteomes" id="UP000282087"/>
    </source>
</evidence>
<feature type="region of interest" description="Disordered" evidence="2">
    <location>
        <begin position="221"/>
        <end position="245"/>
    </location>
</feature>
<dbReference type="InterPro" id="IPR036638">
    <property type="entry name" value="HLH_DNA-bd_sf"/>
</dbReference>
<dbReference type="GO" id="GO:0046983">
    <property type="term" value="F:protein dimerization activity"/>
    <property type="evidence" value="ECO:0007669"/>
    <property type="project" value="InterPro"/>
</dbReference>
<dbReference type="AlphaFoldDB" id="A0A3M6VGX7"/>
<accession>A0A3M6VGX7</accession>
<proteinExistence type="predicted"/>